<dbReference type="AlphaFoldDB" id="A0A1I1B7E6"/>
<feature type="chain" id="PRO_5011571856" evidence="1">
    <location>
        <begin position="21"/>
        <end position="340"/>
    </location>
</feature>
<dbReference type="OrthoDB" id="662693at2"/>
<name>A0A1I1B7E6_9BACT</name>
<gene>
    <name evidence="2" type="ORF">SAMN04489723_110137</name>
</gene>
<evidence type="ECO:0000256" key="1">
    <source>
        <dbReference type="SAM" id="SignalP"/>
    </source>
</evidence>
<reference evidence="2 3" key="1">
    <citation type="submission" date="2016-10" db="EMBL/GenBank/DDBJ databases">
        <authorList>
            <person name="de Groot N.N."/>
        </authorList>
    </citation>
    <scope>NUCLEOTIDE SEQUENCE [LARGE SCALE GENOMIC DNA]</scope>
    <source>
        <strain evidence="2 3">DSM 23399</strain>
    </source>
</reference>
<evidence type="ECO:0000313" key="3">
    <source>
        <dbReference type="Proteomes" id="UP000198790"/>
    </source>
</evidence>
<proteinExistence type="predicted"/>
<dbReference type="STRING" id="237018.SAMN04489723_110137"/>
<dbReference type="Proteomes" id="UP000198790">
    <property type="component" value="Unassembled WGS sequence"/>
</dbReference>
<keyword evidence="3" id="KW-1185">Reference proteome</keyword>
<organism evidence="2 3">
    <name type="scientific">Algoriphagus aquimarinus</name>
    <dbReference type="NCBI Taxonomy" id="237018"/>
    <lineage>
        <taxon>Bacteria</taxon>
        <taxon>Pseudomonadati</taxon>
        <taxon>Bacteroidota</taxon>
        <taxon>Cytophagia</taxon>
        <taxon>Cytophagales</taxon>
        <taxon>Cyclobacteriaceae</taxon>
        <taxon>Algoriphagus</taxon>
    </lineage>
</organism>
<dbReference type="EMBL" id="FOKK01000010">
    <property type="protein sequence ID" value="SFB44500.1"/>
    <property type="molecule type" value="Genomic_DNA"/>
</dbReference>
<protein>
    <submittedName>
        <fullName evidence="2">Uncharacterized protein</fullName>
    </submittedName>
</protein>
<feature type="signal peptide" evidence="1">
    <location>
        <begin position="1"/>
        <end position="20"/>
    </location>
</feature>
<keyword evidence="1" id="KW-0732">Signal</keyword>
<sequence>MNKFLYLLCCIVFLSFSAFSQDEERLFDSGEILEVSMKFSVKQLRTETNDSTYLDSFLIFKNPEGILDTLDVGLRVRGNFRKENCYYPPIRMRLKKKEGKDNLFDGSRNLKIVFPCSKANNADSYVVKEFLCYQLYEQVSEYTFHTRMIRITFENEDDKKGQSEQLLGFLIEDDDKVADRFDGEILENKRIIGAIMEDTSSVRHDLFQYMIGNTDWSSLYQHNMKILKLNSKTVIPLAYDFDMTGMVMPPYAQVSNLVDIETVSERLYRGFCRDESLMKTIRDEFLAKEEILYGEIKQLEHLVPGYEIKFMNNYLKGFFDVLKDERRFDFNILTACRTSE</sequence>
<evidence type="ECO:0000313" key="2">
    <source>
        <dbReference type="EMBL" id="SFB44500.1"/>
    </source>
</evidence>
<dbReference type="RefSeq" id="WP_092898539.1">
    <property type="nucleotide sequence ID" value="NZ_FOKK01000010.1"/>
</dbReference>
<accession>A0A1I1B7E6</accession>